<sequence>MTFGLLRQIYEKIANIGKQTLHKESEEFNMKKKVLSVILAAVCTMGLMAGCGAEGSKGSTQSGSKGDSYTVGISQFAEHGSLDNCREGFLEGLKEEGIEEGKNLKVDYQNAQTDTGTASTIADSFVSEKVDMICAIATPCAASAYNSAMNADIPTVYTAVSDPVVAGLAKEDGSSVGNITGSSDVLPVEEQLKMIREMMPDAKKIGILYTTSEANSCSTIEEYKELADKYDFEIVDTGINTSADIEIAASDLVSKVDCLCNLTDNTVVNALQTVLDKANGAKIPVFGSEIEQVKSGCVASMGIDYYQLGIETGKMAAKILKGEEKASDTPFITASKAELYVNTAAADKVGMTLDADYIKDAAETFDKIEVK</sequence>
<dbReference type="Pfam" id="PF04392">
    <property type="entry name" value="ABC_sub_bind"/>
    <property type="match status" value="1"/>
</dbReference>
<evidence type="ECO:0000313" key="1">
    <source>
        <dbReference type="EMBL" id="ACR74021.1"/>
    </source>
</evidence>
<dbReference type="HOGENOM" id="CLU_058196_0_0_9"/>
<dbReference type="InterPro" id="IPR028082">
    <property type="entry name" value="Peripla_BP_I"/>
</dbReference>
<dbReference type="Gene3D" id="3.40.50.2300">
    <property type="match status" value="2"/>
</dbReference>
<dbReference type="InterPro" id="IPR007487">
    <property type="entry name" value="ABC_transpt-TYRBP-like"/>
</dbReference>
<dbReference type="STRING" id="515619.EUBREC_0217"/>
<dbReference type="PANTHER" id="PTHR35271">
    <property type="entry name" value="ABC TRANSPORTER, SUBSTRATE-BINDING LIPOPROTEIN-RELATED"/>
    <property type="match status" value="1"/>
</dbReference>
<evidence type="ECO:0000313" key="2">
    <source>
        <dbReference type="Proteomes" id="UP000001477"/>
    </source>
</evidence>
<dbReference type="Proteomes" id="UP000001477">
    <property type="component" value="Chromosome"/>
</dbReference>
<dbReference type="CDD" id="cd06325">
    <property type="entry name" value="PBP1_ABC_unchar_transporter"/>
    <property type="match status" value="1"/>
</dbReference>
<dbReference type="AlphaFoldDB" id="C4ZAG0"/>
<evidence type="ECO:0008006" key="3">
    <source>
        <dbReference type="Google" id="ProtNLM"/>
    </source>
</evidence>
<dbReference type="EMBL" id="CP001107">
    <property type="protein sequence ID" value="ACR74021.1"/>
    <property type="molecule type" value="Genomic_DNA"/>
</dbReference>
<organism evidence="1 2">
    <name type="scientific">Agathobacter rectalis (strain ATCC 33656 / DSM 3377 / JCM 17463 / KCTC 5835 / VPI 0990)</name>
    <name type="common">Eubacterium rectale</name>
    <dbReference type="NCBI Taxonomy" id="515619"/>
    <lineage>
        <taxon>Bacteria</taxon>
        <taxon>Bacillati</taxon>
        <taxon>Bacillota</taxon>
        <taxon>Clostridia</taxon>
        <taxon>Lachnospirales</taxon>
        <taxon>Lachnospiraceae</taxon>
        <taxon>Agathobacter</taxon>
    </lineage>
</organism>
<gene>
    <name evidence="1" type="ordered locus">EUBREC_0217</name>
</gene>
<accession>C4ZAG0</accession>
<dbReference type="PaxDb" id="515619-EUBREC_0217"/>
<dbReference type="SUPFAM" id="SSF53822">
    <property type="entry name" value="Periplasmic binding protein-like I"/>
    <property type="match status" value="1"/>
</dbReference>
<name>C4ZAG0_AGARV</name>
<protein>
    <recommendedName>
        <fullName evidence="3">ABC transporter substrate-binding protein</fullName>
    </recommendedName>
</protein>
<dbReference type="PANTHER" id="PTHR35271:SF1">
    <property type="entry name" value="ABC TRANSPORTER, SUBSTRATE-BINDING LIPOPROTEIN"/>
    <property type="match status" value="1"/>
</dbReference>
<reference evidence="1 2" key="1">
    <citation type="journal article" date="2009" name="Proc. Natl. Acad. Sci. U.S.A.">
        <title>Characterizing a model human gut microbiota composed of members of its two dominant bacterial phyla.</title>
        <authorList>
            <person name="Mahowald M.A."/>
            <person name="Rey F.E."/>
            <person name="Seedorf H."/>
            <person name="Turnbaugh P.J."/>
            <person name="Fulton R.S."/>
            <person name="Wollam A."/>
            <person name="Shah N."/>
            <person name="Wang C."/>
            <person name="Magrini V."/>
            <person name="Wilson R.K."/>
            <person name="Cantarel B.L."/>
            <person name="Coutinho P.M."/>
            <person name="Henrissat B."/>
            <person name="Crock L.W."/>
            <person name="Russell A."/>
            <person name="Verberkmoes N.C."/>
            <person name="Hettich R.L."/>
            <person name="Gordon J.I."/>
        </authorList>
    </citation>
    <scope>NUCLEOTIDE SEQUENCE [LARGE SCALE GENOMIC DNA]</scope>
    <source>
        <strain evidence="2">ATCC 33656 / DSM 3377 / JCM 17463 / KCTC 5835 / LMG 30912 / VPI 0990</strain>
    </source>
</reference>
<proteinExistence type="predicted"/>
<dbReference type="KEGG" id="ere:EUBREC_0217"/>